<evidence type="ECO:0000256" key="1">
    <source>
        <dbReference type="ARBA" id="ARBA00005056"/>
    </source>
</evidence>
<dbReference type="EC" id="1.1.1.3" evidence="4 12"/>
<dbReference type="FunFam" id="3.30.360.10:FF:000005">
    <property type="entry name" value="Homoserine dehydrogenase"/>
    <property type="match status" value="1"/>
</dbReference>
<evidence type="ECO:0000256" key="12">
    <source>
        <dbReference type="RuleBase" id="RU000579"/>
    </source>
</evidence>
<reference evidence="14" key="1">
    <citation type="submission" date="2016-08" db="EMBL/GenBank/DDBJ databases">
        <title>Complete genome of Cloacibacillus porcorum.</title>
        <authorList>
            <person name="Looft T."/>
            <person name="Bayles D.O."/>
            <person name="Alt D.P."/>
        </authorList>
    </citation>
    <scope>NUCLEOTIDE SEQUENCE [LARGE SCALE GENOMIC DNA]</scope>
    <source>
        <strain evidence="14">CL-84</strain>
    </source>
</reference>
<dbReference type="KEGG" id="cpor:BED41_11900"/>
<keyword evidence="15" id="KW-1185">Reference proteome</keyword>
<accession>A0A1B2I6X0</accession>
<feature type="binding site" evidence="11">
    <location>
        <position position="209"/>
    </location>
    <ligand>
        <name>L-homoserine</name>
        <dbReference type="ChEBI" id="CHEBI:57476"/>
    </ligand>
</feature>
<keyword evidence="7 12" id="KW-0791">Threonine biosynthesis</keyword>
<dbReference type="Pfam" id="PF00742">
    <property type="entry name" value="Homoserine_dh"/>
    <property type="match status" value="1"/>
</dbReference>
<dbReference type="GO" id="GO:0050661">
    <property type="term" value="F:NADP binding"/>
    <property type="evidence" value="ECO:0007669"/>
    <property type="project" value="InterPro"/>
</dbReference>
<comment type="similarity">
    <text evidence="3 13">Belongs to the homoserine dehydrogenase family.</text>
</comment>
<dbReference type="OrthoDB" id="9808167at2"/>
<dbReference type="Gene3D" id="3.40.50.720">
    <property type="entry name" value="NAD(P)-binding Rossmann-like Domain"/>
    <property type="match status" value="1"/>
</dbReference>
<evidence type="ECO:0000256" key="4">
    <source>
        <dbReference type="ARBA" id="ARBA00013213"/>
    </source>
</evidence>
<evidence type="ECO:0000256" key="5">
    <source>
        <dbReference type="ARBA" id="ARBA00013376"/>
    </source>
</evidence>
<evidence type="ECO:0000313" key="14">
    <source>
        <dbReference type="EMBL" id="ANZ45719.1"/>
    </source>
</evidence>
<keyword evidence="11 12" id="KW-0521">NADP</keyword>
<evidence type="ECO:0000256" key="7">
    <source>
        <dbReference type="ARBA" id="ARBA00022697"/>
    </source>
</evidence>
<dbReference type="UniPathway" id="UPA00050">
    <property type="reaction ID" value="UER00063"/>
</dbReference>
<name>A0A1B2I6X0_9BACT</name>
<feature type="active site" description="Proton donor" evidence="10">
    <location>
        <position position="224"/>
    </location>
</feature>
<comment type="pathway">
    <text evidence="1 12">Amino-acid biosynthesis; L-threonine biosynthesis; L-threonine from L-aspartate: step 3/5.</text>
</comment>
<evidence type="ECO:0000313" key="15">
    <source>
        <dbReference type="Proteomes" id="UP000093044"/>
    </source>
</evidence>
<dbReference type="InterPro" id="IPR019811">
    <property type="entry name" value="HDH_CS"/>
</dbReference>
<keyword evidence="9 12" id="KW-0486">Methionine biosynthesis</keyword>
<protein>
    <recommendedName>
        <fullName evidence="5 12">Homoserine dehydrogenase</fullName>
        <ecNumber evidence="4 12">1.1.1.3</ecNumber>
    </recommendedName>
</protein>
<evidence type="ECO:0000256" key="11">
    <source>
        <dbReference type="PIRSR" id="PIRSR036497-2"/>
    </source>
</evidence>
<dbReference type="NCBIfam" id="NF004912">
    <property type="entry name" value="PRK06270.1"/>
    <property type="match status" value="1"/>
</dbReference>
<dbReference type="STRING" id="1197717.BED41_11900"/>
<dbReference type="PANTHER" id="PTHR43331">
    <property type="entry name" value="HOMOSERINE DEHYDROGENASE"/>
    <property type="match status" value="1"/>
</dbReference>
<dbReference type="GeneID" id="83058549"/>
<evidence type="ECO:0000256" key="13">
    <source>
        <dbReference type="RuleBase" id="RU004171"/>
    </source>
</evidence>
<dbReference type="InterPro" id="IPR022697">
    <property type="entry name" value="HDH_short"/>
</dbReference>
<proteinExistence type="inferred from homology"/>
<dbReference type="RefSeq" id="WP_066746558.1">
    <property type="nucleotide sequence ID" value="NZ_CALCLR010000089.1"/>
</dbReference>
<feature type="binding site" evidence="11">
    <location>
        <position position="125"/>
    </location>
    <ligand>
        <name>NADPH</name>
        <dbReference type="ChEBI" id="CHEBI:57783"/>
    </ligand>
</feature>
<evidence type="ECO:0000256" key="6">
    <source>
        <dbReference type="ARBA" id="ARBA00022605"/>
    </source>
</evidence>
<keyword evidence="6 12" id="KW-0028">Amino-acid biosynthesis</keyword>
<evidence type="ECO:0000256" key="9">
    <source>
        <dbReference type="ARBA" id="ARBA00023167"/>
    </source>
</evidence>
<dbReference type="EMBL" id="CP016757">
    <property type="protein sequence ID" value="ANZ45719.1"/>
    <property type="molecule type" value="Genomic_DNA"/>
</dbReference>
<dbReference type="PANTHER" id="PTHR43331:SF1">
    <property type="entry name" value="HOMOSERINE DEHYDROGENASE"/>
    <property type="match status" value="1"/>
</dbReference>
<gene>
    <name evidence="14" type="ORF">BED41_11900</name>
</gene>
<dbReference type="InterPro" id="IPR036291">
    <property type="entry name" value="NAD(P)-bd_dom_sf"/>
</dbReference>
<evidence type="ECO:0000256" key="10">
    <source>
        <dbReference type="PIRSR" id="PIRSR036497-1"/>
    </source>
</evidence>
<dbReference type="SUPFAM" id="SSF55347">
    <property type="entry name" value="Glyceraldehyde-3-phosphate dehydrogenase-like, C-terminal domain"/>
    <property type="match status" value="1"/>
</dbReference>
<dbReference type="GO" id="GO:0009088">
    <property type="term" value="P:threonine biosynthetic process"/>
    <property type="evidence" value="ECO:0007669"/>
    <property type="project" value="UniProtKB-UniPathway"/>
</dbReference>
<dbReference type="NCBIfam" id="NF004976">
    <property type="entry name" value="PRK06349.1"/>
    <property type="match status" value="1"/>
</dbReference>
<organism evidence="14 15">
    <name type="scientific">Cloacibacillus porcorum</name>
    <dbReference type="NCBI Taxonomy" id="1197717"/>
    <lineage>
        <taxon>Bacteria</taxon>
        <taxon>Thermotogati</taxon>
        <taxon>Synergistota</taxon>
        <taxon>Synergistia</taxon>
        <taxon>Synergistales</taxon>
        <taxon>Synergistaceae</taxon>
        <taxon>Cloacibacillus</taxon>
    </lineage>
</organism>
<dbReference type="Pfam" id="PF03447">
    <property type="entry name" value="NAD_binding_3"/>
    <property type="match status" value="1"/>
</dbReference>
<dbReference type="AlphaFoldDB" id="A0A1B2I6X0"/>
<sequence length="338" mass="35696">MINNIALAGCGNVGTALLEILHEKKNELKEKYGFEYKVVLISDLMKGIVMDPEGLDLEKILNELHSRHSFGALAQAAGHFDELLDQSGATVLAECTPTNLKTGEPGLSHLRAALSRGISVTTTNKGPIAVAFDELCQLAEECGAKLSYEGVVMSGTPLIDMMKNGIAGCSVLGLEGILNGTTNFILTKMGEGATYADALAEATALGYAEADPSGDVEGWDAAVKVVILAKILFGKEIDVKDVTRIGITQVTPQQIAEARRGGFTIKLVAGIRFDSFGMHPYVMPKEIAATHPLAAINGATNAITVNTDNLGEITLVGPGAGRRETGQALLSDMIRMSR</sequence>
<evidence type="ECO:0000256" key="8">
    <source>
        <dbReference type="ARBA" id="ARBA00023002"/>
    </source>
</evidence>
<feature type="binding site" evidence="11">
    <location>
        <begin position="9"/>
        <end position="14"/>
    </location>
    <ligand>
        <name>NADP(+)</name>
        <dbReference type="ChEBI" id="CHEBI:58349"/>
    </ligand>
</feature>
<evidence type="ECO:0000256" key="3">
    <source>
        <dbReference type="ARBA" id="ARBA00006753"/>
    </source>
</evidence>
<dbReference type="Gene3D" id="3.30.360.10">
    <property type="entry name" value="Dihydrodipicolinate Reductase, domain 2"/>
    <property type="match status" value="1"/>
</dbReference>
<dbReference type="Proteomes" id="UP000093044">
    <property type="component" value="Chromosome"/>
</dbReference>
<comment type="pathway">
    <text evidence="2 12">Amino-acid biosynthesis; L-methionine biosynthesis via de novo pathway; L-homoserine from L-aspartate: step 3/3.</text>
</comment>
<dbReference type="PROSITE" id="PS01042">
    <property type="entry name" value="HOMOSER_DHGENASE"/>
    <property type="match status" value="1"/>
</dbReference>
<dbReference type="GO" id="GO:0004412">
    <property type="term" value="F:homoserine dehydrogenase activity"/>
    <property type="evidence" value="ECO:0007669"/>
    <property type="project" value="UniProtKB-EC"/>
</dbReference>
<dbReference type="InterPro" id="IPR001342">
    <property type="entry name" value="HDH_cat"/>
</dbReference>
<dbReference type="InterPro" id="IPR005106">
    <property type="entry name" value="Asp/hSer_DH_NAD-bd"/>
</dbReference>
<dbReference type="UniPathway" id="UPA00051">
    <property type="reaction ID" value="UER00465"/>
</dbReference>
<comment type="catalytic activity">
    <reaction evidence="12">
        <text>L-homoserine + NADP(+) = L-aspartate 4-semialdehyde + NADPH + H(+)</text>
        <dbReference type="Rhea" id="RHEA:15761"/>
        <dbReference type="ChEBI" id="CHEBI:15378"/>
        <dbReference type="ChEBI" id="CHEBI:57476"/>
        <dbReference type="ChEBI" id="CHEBI:57783"/>
        <dbReference type="ChEBI" id="CHEBI:58349"/>
        <dbReference type="ChEBI" id="CHEBI:537519"/>
        <dbReference type="EC" id="1.1.1.3"/>
    </reaction>
</comment>
<dbReference type="GO" id="GO:0009086">
    <property type="term" value="P:methionine biosynthetic process"/>
    <property type="evidence" value="ECO:0007669"/>
    <property type="project" value="UniProtKB-KW"/>
</dbReference>
<evidence type="ECO:0000256" key="2">
    <source>
        <dbReference type="ARBA" id="ARBA00005062"/>
    </source>
</evidence>
<dbReference type="PIRSF" id="PIRSF036497">
    <property type="entry name" value="HDH_short"/>
    <property type="match status" value="1"/>
</dbReference>
<keyword evidence="8 12" id="KW-0560">Oxidoreductase</keyword>
<dbReference type="SUPFAM" id="SSF51735">
    <property type="entry name" value="NAD(P)-binding Rossmann-fold domains"/>
    <property type="match status" value="1"/>
</dbReference>